<evidence type="ECO:0008006" key="3">
    <source>
        <dbReference type="Google" id="ProtNLM"/>
    </source>
</evidence>
<name>A0ABY3B3B2_9BACL</name>
<dbReference type="Gene3D" id="1.10.8.200">
    <property type="entry name" value="Replisome organizer (g39p helicase loader/inhibitor protein)"/>
    <property type="match status" value="1"/>
</dbReference>
<organism evidence="1 2">
    <name type="scientific">Paenibacillus ottowii</name>
    <dbReference type="NCBI Taxonomy" id="2315729"/>
    <lineage>
        <taxon>Bacteria</taxon>
        <taxon>Bacillati</taxon>
        <taxon>Bacillota</taxon>
        <taxon>Bacilli</taxon>
        <taxon>Bacillales</taxon>
        <taxon>Paenibacillaceae</taxon>
        <taxon>Paenibacillus</taxon>
    </lineage>
</organism>
<dbReference type="Proteomes" id="UP000319219">
    <property type="component" value="Unassembled WGS sequence"/>
</dbReference>
<reference evidence="1 2" key="1">
    <citation type="submission" date="2019-07" db="EMBL/GenBank/DDBJ databases">
        <title>Paenibacillus ottowii sp. nov. isolated from a fermentation system processing bovine manure.</title>
        <authorList>
            <person name="Velazquez L.F."/>
            <person name="Rajbanshi S."/>
            <person name="Guan S."/>
            <person name="Hinchee M."/>
            <person name="Welsh A."/>
        </authorList>
    </citation>
    <scope>NUCLEOTIDE SEQUENCE [LARGE SCALE GENOMIC DNA]</scope>
    <source>
        <strain evidence="1 2">MS2379</strain>
    </source>
</reference>
<evidence type="ECO:0000313" key="1">
    <source>
        <dbReference type="EMBL" id="TQR97338.1"/>
    </source>
</evidence>
<accession>A0ABY3B3B2</accession>
<keyword evidence="2" id="KW-1185">Reference proteome</keyword>
<evidence type="ECO:0000313" key="2">
    <source>
        <dbReference type="Proteomes" id="UP000319219"/>
    </source>
</evidence>
<dbReference type="RefSeq" id="WP_142613852.1">
    <property type="nucleotide sequence ID" value="NZ_VIJZ01000008.1"/>
</dbReference>
<comment type="caution">
    <text evidence="1">The sequence shown here is derived from an EMBL/GenBank/DDBJ whole genome shotgun (WGS) entry which is preliminary data.</text>
</comment>
<sequence>MEKREAIDIVKKTAAYFPSWKIDKSVVDIWVDKLQQYDFETVMANLSDYLSLGKDFAPGIPTLIKANERIEANKEIERTREMIRRQDEERKDIPKDPPWVREGITRQAWMQRLLAEKRAEAQ</sequence>
<proteinExistence type="predicted"/>
<dbReference type="EMBL" id="VIJZ01000008">
    <property type="protein sequence ID" value="TQR97338.1"/>
    <property type="molecule type" value="Genomic_DNA"/>
</dbReference>
<gene>
    <name evidence="1" type="ORF">FKV70_19085</name>
</gene>
<protein>
    <recommendedName>
        <fullName evidence="3">Replicative helicase inhibitor G39P N-terminal domain-containing protein</fullName>
    </recommendedName>
</protein>